<evidence type="ECO:0000256" key="1">
    <source>
        <dbReference type="SAM" id="MobiDB-lite"/>
    </source>
</evidence>
<proteinExistence type="predicted"/>
<feature type="region of interest" description="Disordered" evidence="1">
    <location>
        <begin position="1"/>
        <end position="20"/>
    </location>
</feature>
<keyword evidence="3" id="KW-1185">Reference proteome</keyword>
<evidence type="ECO:0000313" key="3">
    <source>
        <dbReference type="Proteomes" id="UP001160148"/>
    </source>
</evidence>
<reference evidence="2 3" key="1">
    <citation type="submission" date="2023-01" db="EMBL/GenBank/DDBJ databases">
        <authorList>
            <person name="Whitehead M."/>
        </authorList>
    </citation>
    <scope>NUCLEOTIDE SEQUENCE [LARGE SCALE GENOMIC DNA]</scope>
</reference>
<feature type="region of interest" description="Disordered" evidence="1">
    <location>
        <begin position="54"/>
        <end position="75"/>
    </location>
</feature>
<dbReference type="Proteomes" id="UP001160148">
    <property type="component" value="Unassembled WGS sequence"/>
</dbReference>
<comment type="caution">
    <text evidence="2">The sequence shown here is derived from an EMBL/GenBank/DDBJ whole genome shotgun (WGS) entry which is preliminary data.</text>
</comment>
<evidence type="ECO:0000313" key="2">
    <source>
        <dbReference type="EMBL" id="CAI6352468.1"/>
    </source>
</evidence>
<organism evidence="2 3">
    <name type="scientific">Macrosiphum euphorbiae</name>
    <name type="common">potato aphid</name>
    <dbReference type="NCBI Taxonomy" id="13131"/>
    <lineage>
        <taxon>Eukaryota</taxon>
        <taxon>Metazoa</taxon>
        <taxon>Ecdysozoa</taxon>
        <taxon>Arthropoda</taxon>
        <taxon>Hexapoda</taxon>
        <taxon>Insecta</taxon>
        <taxon>Pterygota</taxon>
        <taxon>Neoptera</taxon>
        <taxon>Paraneoptera</taxon>
        <taxon>Hemiptera</taxon>
        <taxon>Sternorrhyncha</taxon>
        <taxon>Aphidomorpha</taxon>
        <taxon>Aphidoidea</taxon>
        <taxon>Aphididae</taxon>
        <taxon>Macrosiphini</taxon>
        <taxon>Macrosiphum</taxon>
    </lineage>
</organism>
<dbReference type="EMBL" id="CARXXK010000002">
    <property type="protein sequence ID" value="CAI6352468.1"/>
    <property type="molecule type" value="Genomic_DNA"/>
</dbReference>
<accession>A0AAV0W9W9</accession>
<gene>
    <name evidence="2" type="ORF">MEUPH1_LOCUS8707</name>
</gene>
<dbReference type="AlphaFoldDB" id="A0AAV0W9W9"/>
<name>A0AAV0W9W9_9HEMI</name>
<protein>
    <submittedName>
        <fullName evidence="2">Uncharacterized protein</fullName>
    </submittedName>
</protein>
<sequence length="75" mass="8534">MQKKQGRMMAGRGKTKANSEIRETNGNLLIDNEDIANRWEQYLQVLYQSEEITSLKNKCNPDNEGAPKGRIQPSP</sequence>